<evidence type="ECO:0000313" key="13">
    <source>
        <dbReference type="Proteomes" id="UP000007875"/>
    </source>
</evidence>
<reference evidence="13" key="1">
    <citation type="submission" date="2003-08" db="EMBL/GenBank/DDBJ databases">
        <authorList>
            <person name="Birren B."/>
            <person name="Nusbaum C."/>
            <person name="Abebe A."/>
            <person name="Abouelleil A."/>
            <person name="Adekoya E."/>
            <person name="Ait-zahra M."/>
            <person name="Allen N."/>
            <person name="Allen T."/>
            <person name="An P."/>
            <person name="Anderson M."/>
            <person name="Anderson S."/>
            <person name="Arachchi H."/>
            <person name="Armbruster J."/>
            <person name="Bachantsang P."/>
            <person name="Baldwin J."/>
            <person name="Barry A."/>
            <person name="Bayul T."/>
            <person name="Blitshsteyn B."/>
            <person name="Bloom T."/>
            <person name="Blye J."/>
            <person name="Boguslavskiy L."/>
            <person name="Borowsky M."/>
            <person name="Boukhgalter B."/>
            <person name="Brunache A."/>
            <person name="Butler J."/>
            <person name="Calixte N."/>
            <person name="Calvo S."/>
            <person name="Camarata J."/>
            <person name="Campo K."/>
            <person name="Chang J."/>
            <person name="Cheshatsang Y."/>
            <person name="Citroen M."/>
            <person name="Collymore A."/>
            <person name="Considine T."/>
            <person name="Cook A."/>
            <person name="Cooke P."/>
            <person name="Corum B."/>
            <person name="Cuomo C."/>
            <person name="David R."/>
            <person name="Dawoe T."/>
            <person name="Degray S."/>
            <person name="Dodge S."/>
            <person name="Dooley K."/>
            <person name="Dorje P."/>
            <person name="Dorjee K."/>
            <person name="Dorris L."/>
            <person name="Duffey N."/>
            <person name="Dupes A."/>
            <person name="Elkins T."/>
            <person name="Engels R."/>
            <person name="Erickson J."/>
            <person name="Farina A."/>
            <person name="Faro S."/>
            <person name="Ferreira P."/>
            <person name="Fischer H."/>
            <person name="Fitzgerald M."/>
            <person name="Foley K."/>
            <person name="Gage D."/>
            <person name="Galagan J."/>
            <person name="Gearin G."/>
            <person name="Gnerre S."/>
            <person name="Gnirke A."/>
            <person name="Goyette A."/>
            <person name="Graham J."/>
            <person name="Grandbois E."/>
            <person name="Gyaltsen K."/>
            <person name="Hafez N."/>
            <person name="Hagopian D."/>
            <person name="Hagos B."/>
            <person name="Hall J."/>
            <person name="Hatcher B."/>
            <person name="Heller A."/>
            <person name="Higgins H."/>
            <person name="Honan T."/>
            <person name="Horn A."/>
            <person name="Houde N."/>
            <person name="Hughes L."/>
            <person name="Hulme W."/>
            <person name="Husby E."/>
            <person name="Iliev I."/>
            <person name="Jaffe D."/>
            <person name="Jones C."/>
            <person name="Kamal M."/>
            <person name="Kamat A."/>
            <person name="Kamvysselis M."/>
            <person name="Karlsson E."/>
            <person name="Kells C."/>
            <person name="Kieu A."/>
            <person name="Kisner P."/>
            <person name="Kodira C."/>
            <person name="Kulbokas E."/>
            <person name="Labutti K."/>
            <person name="Lama D."/>
            <person name="Landers T."/>
            <person name="Leger J."/>
            <person name="Levine S."/>
            <person name="Lewis D."/>
            <person name="Lewis T."/>
            <person name="Lindblad-toh K."/>
            <person name="Liu X."/>
            <person name="Lokyitsang T."/>
            <person name="Lokyitsang Y."/>
            <person name="Lucien O."/>
            <person name="Lui A."/>
            <person name="Ma L.J."/>
            <person name="Mabbitt R."/>
            <person name="Macdonald J."/>
            <person name="Maclean C."/>
            <person name="Major J."/>
            <person name="Manning J."/>
            <person name="Marabella R."/>
            <person name="Maru K."/>
            <person name="Matthews C."/>
            <person name="Mauceli E."/>
            <person name="Mccarthy M."/>
            <person name="Mcdonough S."/>
            <person name="Mcghee T."/>
            <person name="Meldrim J."/>
            <person name="Meneus L."/>
            <person name="Mesirov J."/>
            <person name="Mihalev A."/>
            <person name="Mihova T."/>
            <person name="Mikkelsen T."/>
            <person name="Mlenga V."/>
            <person name="Moru K."/>
            <person name="Mozes J."/>
            <person name="Mulrain L."/>
            <person name="Munson G."/>
            <person name="Naylor J."/>
            <person name="Newes C."/>
            <person name="Nguyen C."/>
            <person name="Nguyen N."/>
            <person name="Nguyen T."/>
            <person name="Nicol R."/>
            <person name="Nielsen C."/>
            <person name="Nizzari M."/>
            <person name="Norbu C."/>
            <person name="Norbu N."/>
            <person name="O'donnell P."/>
            <person name="Okoawo O."/>
            <person name="O'leary S."/>
            <person name="Omotosho B."/>
            <person name="O'neill K."/>
            <person name="Osman S."/>
            <person name="Parker S."/>
            <person name="Perrin D."/>
            <person name="Phunkhang P."/>
            <person name="Piqani B."/>
            <person name="Purcell S."/>
            <person name="Rachupka T."/>
            <person name="Ramasamy U."/>
            <person name="Rameau R."/>
            <person name="Ray V."/>
            <person name="Raymond C."/>
            <person name="Retta R."/>
            <person name="Richardson S."/>
            <person name="Rise C."/>
            <person name="Rodriguez J."/>
            <person name="Rogers J."/>
            <person name="Rogov P."/>
            <person name="Rutman M."/>
            <person name="Schupbach R."/>
            <person name="Seaman C."/>
            <person name="Settipalli S."/>
            <person name="Sharpe T."/>
            <person name="Sheridan J."/>
            <person name="Sherpa N."/>
            <person name="Shi J."/>
            <person name="Smirnov S."/>
            <person name="Smith C."/>
            <person name="Sougnez C."/>
            <person name="Spencer B."/>
            <person name="Stalker J."/>
            <person name="Stange-thomann N."/>
            <person name="Stavropoulos S."/>
            <person name="Stetson K."/>
            <person name="Stone C."/>
            <person name="Stone S."/>
            <person name="Stubbs M."/>
            <person name="Talamas J."/>
            <person name="Tchuinga P."/>
            <person name="Tenzing P."/>
            <person name="Tesfaye S."/>
            <person name="Theodore J."/>
            <person name="Thoulutsang Y."/>
            <person name="Topham K."/>
            <person name="Towey S."/>
            <person name="Tsamla T."/>
            <person name="Tsomo N."/>
            <person name="Vallee D."/>
            <person name="Vassiliev H."/>
            <person name="Venkataraman V."/>
            <person name="Vinson J."/>
            <person name="Vo A."/>
            <person name="Wade C."/>
            <person name="Wang S."/>
            <person name="Wangchuk T."/>
            <person name="Wangdi T."/>
            <person name="Whittaker C."/>
            <person name="Wilkinson J."/>
            <person name="Wu Y."/>
            <person name="Wyman D."/>
            <person name="Yadav S."/>
            <person name="Yang S."/>
            <person name="Yang X."/>
            <person name="Yeager S."/>
            <person name="Yee E."/>
            <person name="Young G."/>
            <person name="Zainoun J."/>
            <person name="Zembeck L."/>
            <person name="Zimmer A."/>
            <person name="Zody M."/>
            <person name="Lander E."/>
        </authorList>
    </citation>
    <scope>NUCLEOTIDE SEQUENCE [LARGE SCALE GENOMIC DNA]</scope>
</reference>
<comment type="cofactor">
    <cofactor evidence="2">
        <name>Mg(2+)</name>
        <dbReference type="ChEBI" id="CHEBI:18420"/>
    </cofactor>
</comment>
<keyword evidence="8" id="KW-0460">Magnesium</keyword>
<proteinExistence type="inferred from homology"/>
<reference evidence="12" key="3">
    <citation type="submission" date="2025-09" db="UniProtKB">
        <authorList>
            <consortium name="Ensembl"/>
        </authorList>
    </citation>
    <scope>IDENTIFICATION</scope>
</reference>
<comment type="subcellular location">
    <subcellularLocation>
        <location evidence="3">Cytoplasm</location>
    </subcellularLocation>
</comment>
<dbReference type="GeneTree" id="ENSGT00940000156640"/>
<dbReference type="eggNOG" id="KOG2277">
    <property type="taxonomic scope" value="Eukaryota"/>
</dbReference>
<dbReference type="Ensembl" id="ENSCSAVT00000016207.1">
    <property type="protein sequence ID" value="ENSCSAVP00000016027.1"/>
    <property type="gene ID" value="ENSCSAVG00000009441.1"/>
</dbReference>
<organism evidence="12 13">
    <name type="scientific">Ciona savignyi</name>
    <name type="common">Pacific transparent sea squirt</name>
    <dbReference type="NCBI Taxonomy" id="51511"/>
    <lineage>
        <taxon>Eukaryota</taxon>
        <taxon>Metazoa</taxon>
        <taxon>Chordata</taxon>
        <taxon>Tunicata</taxon>
        <taxon>Ascidiacea</taxon>
        <taxon>Phlebobranchia</taxon>
        <taxon>Cionidae</taxon>
        <taxon>Ciona</taxon>
    </lineage>
</organism>
<dbReference type="Gene3D" id="3.30.460.10">
    <property type="entry name" value="Beta Polymerase, domain 2"/>
    <property type="match status" value="1"/>
</dbReference>
<keyword evidence="7" id="KW-0479">Metal-binding</keyword>
<dbReference type="InParanoid" id="H2ZEL1"/>
<evidence type="ECO:0000256" key="4">
    <source>
        <dbReference type="ARBA" id="ARBA00012388"/>
    </source>
</evidence>
<dbReference type="OMA" id="RTYAYAD"/>
<accession>H2ZEL1</accession>
<evidence type="ECO:0000256" key="9">
    <source>
        <dbReference type="ARBA" id="ARBA00038491"/>
    </source>
</evidence>
<dbReference type="GO" id="GO:0005737">
    <property type="term" value="C:cytoplasm"/>
    <property type="evidence" value="ECO:0007669"/>
    <property type="project" value="UniProtKB-SubCell"/>
</dbReference>
<evidence type="ECO:0000259" key="11">
    <source>
        <dbReference type="Pfam" id="PF22600"/>
    </source>
</evidence>
<dbReference type="PANTHER" id="PTHR12271:SF40">
    <property type="entry name" value="POLY(A) RNA POLYMERASE GLD2"/>
    <property type="match status" value="1"/>
</dbReference>
<feature type="domain" description="Poly(A) RNA polymerase mitochondrial-like central palm" evidence="11">
    <location>
        <begin position="2"/>
        <end position="103"/>
    </location>
</feature>
<evidence type="ECO:0000256" key="8">
    <source>
        <dbReference type="ARBA" id="ARBA00022842"/>
    </source>
</evidence>
<dbReference type="AlphaFoldDB" id="H2ZEL1"/>
<dbReference type="SUPFAM" id="SSF81631">
    <property type="entry name" value="PAP/OAS1 substrate-binding domain"/>
    <property type="match status" value="1"/>
</dbReference>
<sequence>MVRQAEIYLVGSSINGFGRLTSDADLCLVIDPKSNTVKRKIVLDLLRKLKSLLHNAHFVRNLQLIFATVPILKFTDSISGMECDFNVNNLTGIRNTFLLLAYARCDPRVRPMVLCIKEWAHSNDINSAQYGTLSSYALVLMILHYLQNVKPCVIPSLQAIHEDEFTSFTKVQTMFEKISNLPVIRSENRSPVSELMKGFFKYFSQFDFVNKVISIRLGMSYHVARTADPRLWMKKCLKIEEPFDLSNVARAVQTGKKFDKIKSCIRNANIALRNENLRTIIPQL</sequence>
<dbReference type="InterPro" id="IPR043519">
    <property type="entry name" value="NT_sf"/>
</dbReference>
<evidence type="ECO:0000259" key="10">
    <source>
        <dbReference type="Pfam" id="PF03828"/>
    </source>
</evidence>
<dbReference type="Pfam" id="PF22600">
    <property type="entry name" value="MTPAP-like_central"/>
    <property type="match status" value="1"/>
</dbReference>
<protein>
    <recommendedName>
        <fullName evidence="4">polynucleotide adenylyltransferase</fullName>
        <ecNumber evidence="4">2.7.7.19</ecNumber>
    </recommendedName>
</protein>
<evidence type="ECO:0000313" key="12">
    <source>
        <dbReference type="Ensembl" id="ENSCSAVP00000016027.1"/>
    </source>
</evidence>
<dbReference type="InterPro" id="IPR002058">
    <property type="entry name" value="PAP_assoc"/>
</dbReference>
<dbReference type="GO" id="GO:0046872">
    <property type="term" value="F:metal ion binding"/>
    <property type="evidence" value="ECO:0007669"/>
    <property type="project" value="UniProtKB-KW"/>
</dbReference>
<evidence type="ECO:0000256" key="6">
    <source>
        <dbReference type="ARBA" id="ARBA00022679"/>
    </source>
</evidence>
<comment type="similarity">
    <text evidence="9">Belongs to the DNA polymerase type-B-like family. GLD2 subfamily.</text>
</comment>
<evidence type="ECO:0000256" key="3">
    <source>
        <dbReference type="ARBA" id="ARBA00004496"/>
    </source>
</evidence>
<dbReference type="STRING" id="51511.ENSCSAVP00000016027"/>
<reference evidence="12" key="2">
    <citation type="submission" date="2025-08" db="UniProtKB">
        <authorList>
            <consortium name="Ensembl"/>
        </authorList>
    </citation>
    <scope>IDENTIFICATION</scope>
</reference>
<keyword evidence="13" id="KW-1185">Reference proteome</keyword>
<evidence type="ECO:0000256" key="1">
    <source>
        <dbReference type="ARBA" id="ARBA00001936"/>
    </source>
</evidence>
<keyword evidence="5" id="KW-0963">Cytoplasm</keyword>
<dbReference type="HOGENOM" id="CLU_033943_2_0_1"/>
<dbReference type="GO" id="GO:0031123">
    <property type="term" value="P:RNA 3'-end processing"/>
    <property type="evidence" value="ECO:0007669"/>
    <property type="project" value="TreeGrafter"/>
</dbReference>
<dbReference type="Pfam" id="PF03828">
    <property type="entry name" value="PAP_assoc"/>
    <property type="match status" value="1"/>
</dbReference>
<dbReference type="InterPro" id="IPR054708">
    <property type="entry name" value="MTPAP-like_central"/>
</dbReference>
<dbReference type="CDD" id="cd05402">
    <property type="entry name" value="NT_PAP_TUTase"/>
    <property type="match status" value="1"/>
</dbReference>
<evidence type="ECO:0000256" key="2">
    <source>
        <dbReference type="ARBA" id="ARBA00001946"/>
    </source>
</evidence>
<keyword evidence="6" id="KW-0808">Transferase</keyword>
<evidence type="ECO:0000256" key="7">
    <source>
        <dbReference type="ARBA" id="ARBA00022723"/>
    </source>
</evidence>
<dbReference type="PANTHER" id="PTHR12271">
    <property type="entry name" value="POLY A POLYMERASE CID PAP -RELATED"/>
    <property type="match status" value="1"/>
</dbReference>
<dbReference type="Proteomes" id="UP000007875">
    <property type="component" value="Unassembled WGS sequence"/>
</dbReference>
<evidence type="ECO:0000256" key="5">
    <source>
        <dbReference type="ARBA" id="ARBA00022490"/>
    </source>
</evidence>
<dbReference type="SUPFAM" id="SSF81301">
    <property type="entry name" value="Nucleotidyltransferase"/>
    <property type="match status" value="1"/>
</dbReference>
<dbReference type="EC" id="2.7.7.19" evidence="4"/>
<dbReference type="GO" id="GO:1990817">
    <property type="term" value="F:poly(A) RNA polymerase activity"/>
    <property type="evidence" value="ECO:0007669"/>
    <property type="project" value="UniProtKB-EC"/>
</dbReference>
<name>H2ZEL1_CIOSA</name>
<feature type="domain" description="PAP-associated" evidence="10">
    <location>
        <begin position="192"/>
        <end position="247"/>
    </location>
</feature>
<comment type="cofactor">
    <cofactor evidence="1">
        <name>Mn(2+)</name>
        <dbReference type="ChEBI" id="CHEBI:29035"/>
    </cofactor>
</comment>
<dbReference type="Gene3D" id="1.10.1410.10">
    <property type="match status" value="1"/>
</dbReference>